<dbReference type="SUPFAM" id="SSF50249">
    <property type="entry name" value="Nucleic acid-binding proteins"/>
    <property type="match status" value="1"/>
</dbReference>
<dbReference type="PANTHER" id="PTHR13356">
    <property type="entry name" value="OB FOLD NUCLEIC ACID BINDING PROTEIN-RELATED"/>
    <property type="match status" value="1"/>
</dbReference>
<accession>A0A0P9D1L9</accession>
<dbReference type="CDD" id="cd04491">
    <property type="entry name" value="SoSSB_OBF"/>
    <property type="match status" value="1"/>
</dbReference>
<reference evidence="5 6" key="2">
    <citation type="submission" date="2015-09" db="EMBL/GenBank/DDBJ databases">
        <title>Heavy metals and arsenic resistance mechanisms in polyextremophilic archaea of the family Ferroplasmaceae.</title>
        <authorList>
            <person name="Bulaev A.G."/>
            <person name="Kanygina A.V."/>
        </authorList>
    </citation>
    <scope>NUCLEOTIDE SEQUENCE [LARGE SCALE GENOMIC DNA]</scope>
    <source>
        <strain evidence="5 6">VT</strain>
    </source>
</reference>
<dbReference type="PANTHER" id="PTHR13356:SF0">
    <property type="entry name" value="SOSS COMPLEX SUBUNIT B HOMOLOG"/>
    <property type="match status" value="1"/>
</dbReference>
<dbReference type="Proteomes" id="UP000050320">
    <property type="component" value="Unassembled WGS sequence"/>
</dbReference>
<evidence type="ECO:0000256" key="2">
    <source>
        <dbReference type="SAM" id="MobiDB-lite"/>
    </source>
</evidence>
<keyword evidence="6" id="KW-1185">Reference proteome</keyword>
<feature type="compositionally biased region" description="Acidic residues" evidence="2">
    <location>
        <begin position="98"/>
        <end position="110"/>
    </location>
</feature>
<protein>
    <submittedName>
        <fullName evidence="4">Single-stranded DNA-binding protein</fullName>
    </submittedName>
</protein>
<dbReference type="Pfam" id="PF21473">
    <property type="entry name" value="OB_Ssb-like"/>
    <property type="match status" value="1"/>
</dbReference>
<dbReference type="InterPro" id="IPR048970">
    <property type="entry name" value="OB_Ssb-like"/>
</dbReference>
<feature type="compositionally biased region" description="Basic and acidic residues" evidence="2">
    <location>
        <begin position="145"/>
        <end position="155"/>
    </location>
</feature>
<name>A0A0P9D1L9_9ARCH</name>
<dbReference type="GO" id="GO:0010212">
    <property type="term" value="P:response to ionizing radiation"/>
    <property type="evidence" value="ECO:0007669"/>
    <property type="project" value="TreeGrafter"/>
</dbReference>
<dbReference type="RefSeq" id="WP_048101571.1">
    <property type="nucleotide sequence ID" value="NZ_JBBYJF010000021.1"/>
</dbReference>
<feature type="region of interest" description="Disordered" evidence="2">
    <location>
        <begin position="93"/>
        <end position="155"/>
    </location>
</feature>
<evidence type="ECO:0000313" key="7">
    <source>
        <dbReference type="Proteomes" id="UP000050515"/>
    </source>
</evidence>
<comment type="caution">
    <text evidence="4">The sequence shown here is derived from an EMBL/GenBank/DDBJ whole genome shotgun (WGS) entry which is preliminary data.</text>
</comment>
<dbReference type="InterPro" id="IPR012340">
    <property type="entry name" value="NA-bd_OB-fold"/>
</dbReference>
<keyword evidence="1 4" id="KW-0238">DNA-binding</keyword>
<dbReference type="InterPro" id="IPR051231">
    <property type="entry name" value="SOSS-B"/>
</dbReference>
<dbReference type="EMBL" id="LJCQ01000275">
    <property type="protein sequence ID" value="KPV46259.1"/>
    <property type="molecule type" value="Genomic_DNA"/>
</dbReference>
<proteinExistence type="predicted"/>
<evidence type="ECO:0000313" key="5">
    <source>
        <dbReference type="EMBL" id="KQB34069.1"/>
    </source>
</evidence>
<dbReference type="NCBIfam" id="NF005049">
    <property type="entry name" value="PRK06461.1-3"/>
    <property type="match status" value="1"/>
</dbReference>
<evidence type="ECO:0000313" key="6">
    <source>
        <dbReference type="Proteomes" id="UP000050320"/>
    </source>
</evidence>
<dbReference type="GO" id="GO:0003677">
    <property type="term" value="F:DNA binding"/>
    <property type="evidence" value="ECO:0007669"/>
    <property type="project" value="UniProtKB-KW"/>
</dbReference>
<dbReference type="Gene3D" id="2.40.50.140">
    <property type="entry name" value="Nucleic acid-binding proteins"/>
    <property type="match status" value="1"/>
</dbReference>
<evidence type="ECO:0000313" key="4">
    <source>
        <dbReference type="EMBL" id="KPV46259.1"/>
    </source>
</evidence>
<dbReference type="GO" id="GO:0000724">
    <property type="term" value="P:double-strand break repair via homologous recombination"/>
    <property type="evidence" value="ECO:0007669"/>
    <property type="project" value="TreeGrafter"/>
</dbReference>
<reference evidence="4 7" key="1">
    <citation type="submission" date="2015-09" db="EMBL/GenBank/DDBJ databases">
        <title>Draft genome sequence of Acidiplasma aeolicum DSM 18409.</title>
        <authorList>
            <person name="Hemp J."/>
        </authorList>
    </citation>
    <scope>NUCLEOTIDE SEQUENCE [LARGE SCALE GENOMIC DNA]</scope>
    <source>
        <strain evidence="4 7">V</strain>
    </source>
</reference>
<evidence type="ECO:0000259" key="3">
    <source>
        <dbReference type="Pfam" id="PF21473"/>
    </source>
</evidence>
<feature type="compositionally biased region" description="Low complexity" evidence="2">
    <location>
        <begin position="120"/>
        <end position="143"/>
    </location>
</feature>
<dbReference type="PATRIC" id="fig|507754.4.peg.17"/>
<dbReference type="GeneID" id="84222404"/>
<feature type="domain" description="Single-stranded DNA binding protein Ssb-like OB fold" evidence="3">
    <location>
        <begin position="27"/>
        <end position="96"/>
    </location>
</feature>
<dbReference type="Proteomes" id="UP000050515">
    <property type="component" value="Unassembled WGS sequence"/>
</dbReference>
<evidence type="ECO:0000256" key="1">
    <source>
        <dbReference type="ARBA" id="ARBA00023125"/>
    </source>
</evidence>
<dbReference type="OrthoDB" id="6262at2157"/>
<gene>
    <name evidence="5" type="ORF">AOG54_05780</name>
    <name evidence="4" type="ORF">SE19_06280</name>
</gene>
<organism evidence="4 7">
    <name type="scientific">Acidiplasma aeolicum</name>
    <dbReference type="NCBI Taxonomy" id="507754"/>
    <lineage>
        <taxon>Archaea</taxon>
        <taxon>Methanobacteriati</taxon>
        <taxon>Thermoplasmatota</taxon>
        <taxon>Thermoplasmata</taxon>
        <taxon>Thermoplasmatales</taxon>
        <taxon>Ferroplasmaceae</taxon>
        <taxon>Acidiplasma</taxon>
    </lineage>
</organism>
<dbReference type="EMBL" id="LKBG01000258">
    <property type="protein sequence ID" value="KQB34069.1"/>
    <property type="molecule type" value="Genomic_DNA"/>
</dbReference>
<dbReference type="AlphaFoldDB" id="A0A0P9D1L9"/>
<sequence>MEEVTKIKDLTPSSRRVNVVGKVIVLGEPKEIKTRFGDDKSVTEVVIADDTGKITLTLWDDQPKDIRDGEVLKIDNGYISLLRGHMRLNVGKYGTLSESDEDIEPSEELDMSEKEYENQYNNYGNNNRYRNNGGNRRYNNNRRSGGFDRNNEEED</sequence>